<gene>
    <name evidence="2" type="ORF">DC487_05170</name>
</gene>
<feature type="domain" description="BIG2" evidence="1">
    <location>
        <begin position="45"/>
        <end position="83"/>
    </location>
</feature>
<proteinExistence type="predicted"/>
<dbReference type="EMBL" id="QDKG01000001">
    <property type="protein sequence ID" value="PVH26987.1"/>
    <property type="molecule type" value="Genomic_DNA"/>
</dbReference>
<name>A0A2T8HNH3_9SPHI</name>
<dbReference type="InterPro" id="IPR008964">
    <property type="entry name" value="Invasin/intimin_cell_adhesion"/>
</dbReference>
<evidence type="ECO:0000313" key="2">
    <source>
        <dbReference type="EMBL" id="PVH26987.1"/>
    </source>
</evidence>
<keyword evidence="3" id="KW-1185">Reference proteome</keyword>
<comment type="caution">
    <text evidence="2">The sequence shown here is derived from an EMBL/GenBank/DDBJ whole genome shotgun (WGS) entry which is preliminary data.</text>
</comment>
<dbReference type="InterPro" id="IPR003343">
    <property type="entry name" value="Big_2"/>
</dbReference>
<sequence>MTYNLQLKALALIALLFVGCSKNEESNYQINQSEVKLKYDGDFAFTVSNASNIEWSSSDPFVGTVDINGNFTAEHIGETTITARHAGGSTIARVIVEPYITDIVEPHFNYGANKNAIKTLEKRNLKNESSTDLLYQGQGQKENEVYYSFSGGSLDGSILTFRSYSSLATDLARFYGERYNYYGSTDDAVFFESKDEKTLIGISALASIGIGAVYIRPSSSSRSAKLKMPKFVEKMKSDQTVLSIIDILEK</sequence>
<evidence type="ECO:0000313" key="3">
    <source>
        <dbReference type="Proteomes" id="UP000245627"/>
    </source>
</evidence>
<organism evidence="2 3">
    <name type="scientific">Sphingobacterium corticibacter</name>
    <dbReference type="NCBI Taxonomy" id="2171749"/>
    <lineage>
        <taxon>Bacteria</taxon>
        <taxon>Pseudomonadati</taxon>
        <taxon>Bacteroidota</taxon>
        <taxon>Sphingobacteriia</taxon>
        <taxon>Sphingobacteriales</taxon>
        <taxon>Sphingobacteriaceae</taxon>
        <taxon>Sphingobacterium</taxon>
    </lineage>
</organism>
<dbReference type="Gene3D" id="2.60.40.1080">
    <property type="match status" value="1"/>
</dbReference>
<reference evidence="2 3" key="1">
    <citation type="submission" date="2018-04" db="EMBL/GenBank/DDBJ databases">
        <title>Sphingobacterium cortibacter sp. nov.</title>
        <authorList>
            <person name="Li Y."/>
        </authorList>
    </citation>
    <scope>NUCLEOTIDE SEQUENCE [LARGE SCALE GENOMIC DNA]</scope>
    <source>
        <strain evidence="2 3">2c-3</strain>
    </source>
</reference>
<protein>
    <recommendedName>
        <fullName evidence="1">BIG2 domain-containing protein</fullName>
    </recommendedName>
</protein>
<evidence type="ECO:0000259" key="1">
    <source>
        <dbReference type="Pfam" id="PF02368"/>
    </source>
</evidence>
<dbReference type="Pfam" id="PF02368">
    <property type="entry name" value="Big_2"/>
    <property type="match status" value="1"/>
</dbReference>
<dbReference type="OrthoDB" id="714388at2"/>
<dbReference type="RefSeq" id="WP_116774842.1">
    <property type="nucleotide sequence ID" value="NZ_QDKG01000001.1"/>
</dbReference>
<dbReference type="Proteomes" id="UP000245627">
    <property type="component" value="Unassembled WGS sequence"/>
</dbReference>
<dbReference type="SUPFAM" id="SSF49373">
    <property type="entry name" value="Invasin/intimin cell-adhesion fragments"/>
    <property type="match status" value="1"/>
</dbReference>
<accession>A0A2T8HNH3</accession>
<dbReference type="AlphaFoldDB" id="A0A2T8HNH3"/>